<dbReference type="GO" id="GO:0018578">
    <property type="term" value="F:protocatechuate 3,4-dioxygenase activity"/>
    <property type="evidence" value="ECO:0007669"/>
    <property type="project" value="InterPro"/>
</dbReference>
<protein>
    <submittedName>
        <fullName evidence="5">Protocatechuate 3,4-dioxygenase subunit alpha</fullName>
    </submittedName>
</protein>
<dbReference type="PANTHER" id="PTHR33711">
    <property type="entry name" value="DIOXYGENASE, PUTATIVE (AFU_ORTHOLOGUE AFUA_2G02910)-RELATED"/>
    <property type="match status" value="1"/>
</dbReference>
<proteinExistence type="inferred from homology"/>
<dbReference type="KEGG" id="mmag:MMAD_03500"/>
<evidence type="ECO:0000256" key="3">
    <source>
        <dbReference type="ARBA" id="ARBA00023002"/>
    </source>
</evidence>
<dbReference type="NCBIfam" id="TIGR02423">
    <property type="entry name" value="protocat_alph"/>
    <property type="match status" value="1"/>
</dbReference>
<dbReference type="PANTHER" id="PTHR33711:SF9">
    <property type="entry name" value="PROTOCATECHUATE 3,4-DIOXYGENASE ALPHA CHAIN"/>
    <property type="match status" value="1"/>
</dbReference>
<dbReference type="SUPFAM" id="SSF49482">
    <property type="entry name" value="Aromatic compound dioxygenase"/>
    <property type="match status" value="1"/>
</dbReference>
<evidence type="ECO:0000256" key="2">
    <source>
        <dbReference type="ARBA" id="ARBA00022964"/>
    </source>
</evidence>
<sequence length="186" mass="19893">MNTVLTATPGQTVGPFFGYALPYERGSELVPPGSPGAIRLHGVVTDGAGHPVPDALLEIWQADADGRVPTATGGLRRDGWTFTGWGRAATDGEGRYSFSTVLPGPSKPDAAPFIAMVVFARGLLNRLFTRVYVPGAQLANDPLLASLPADRRDTLVAVPDDRGLRFDIALQGDRETVFLRYPGHRP</sequence>
<gene>
    <name evidence="5" type="primary">pcaG</name>
    <name evidence="5" type="ORF">MMAD_03500</name>
</gene>
<keyword evidence="3" id="KW-0560">Oxidoreductase</keyword>
<dbReference type="Gene3D" id="2.60.130.10">
    <property type="entry name" value="Aromatic compound dioxygenase"/>
    <property type="match status" value="1"/>
</dbReference>
<dbReference type="InterPro" id="IPR015889">
    <property type="entry name" value="Intradiol_dOase_core"/>
</dbReference>
<comment type="similarity">
    <text evidence="1">Belongs to the intradiol ring-cleavage dioxygenase family.</text>
</comment>
<dbReference type="InterPro" id="IPR050770">
    <property type="entry name" value="Intradiol_RC_Dioxygenase"/>
</dbReference>
<organism evidence="5 6">
    <name type="scientific">Mycolicibacterium madagascariense</name>
    <dbReference type="NCBI Taxonomy" id="212765"/>
    <lineage>
        <taxon>Bacteria</taxon>
        <taxon>Bacillati</taxon>
        <taxon>Actinomycetota</taxon>
        <taxon>Actinomycetes</taxon>
        <taxon>Mycobacteriales</taxon>
        <taxon>Mycobacteriaceae</taxon>
        <taxon>Mycolicibacterium</taxon>
    </lineage>
</organism>
<evidence type="ECO:0000313" key="5">
    <source>
        <dbReference type="EMBL" id="BBZ26055.1"/>
    </source>
</evidence>
<dbReference type="Pfam" id="PF00775">
    <property type="entry name" value="Dioxygenase_C"/>
    <property type="match status" value="1"/>
</dbReference>
<dbReference type="EMBL" id="AP022610">
    <property type="protein sequence ID" value="BBZ26055.1"/>
    <property type="molecule type" value="Genomic_DNA"/>
</dbReference>
<keyword evidence="2 5" id="KW-0223">Dioxygenase</keyword>
<dbReference type="Proteomes" id="UP000466517">
    <property type="component" value="Chromosome"/>
</dbReference>
<name>A0A7I7X9S7_9MYCO</name>
<feature type="domain" description="Intradiol ring-cleavage dioxygenases" evidence="4">
    <location>
        <begin position="37"/>
        <end position="161"/>
    </location>
</feature>
<dbReference type="RefSeq" id="WP_163731645.1">
    <property type="nucleotide sequence ID" value="NZ_AP022610.1"/>
</dbReference>
<evidence type="ECO:0000256" key="1">
    <source>
        <dbReference type="ARBA" id="ARBA00007825"/>
    </source>
</evidence>
<reference evidence="5 6" key="1">
    <citation type="journal article" date="2019" name="Emerg. Microbes Infect.">
        <title>Comprehensive subspecies identification of 175 nontuberculous mycobacteria species based on 7547 genomic profiles.</title>
        <authorList>
            <person name="Matsumoto Y."/>
            <person name="Kinjo T."/>
            <person name="Motooka D."/>
            <person name="Nabeya D."/>
            <person name="Jung N."/>
            <person name="Uechi K."/>
            <person name="Horii T."/>
            <person name="Iida T."/>
            <person name="Fujita J."/>
            <person name="Nakamura S."/>
        </authorList>
    </citation>
    <scope>NUCLEOTIDE SEQUENCE [LARGE SCALE GENOMIC DNA]</scope>
    <source>
        <strain evidence="5 6">JCM 13574</strain>
    </source>
</reference>
<accession>A0A7I7X9S7</accession>
<dbReference type="GO" id="GO:0008199">
    <property type="term" value="F:ferric iron binding"/>
    <property type="evidence" value="ECO:0007669"/>
    <property type="project" value="InterPro"/>
</dbReference>
<dbReference type="InterPro" id="IPR000627">
    <property type="entry name" value="Intradiol_dOase_C"/>
</dbReference>
<evidence type="ECO:0000313" key="6">
    <source>
        <dbReference type="Proteomes" id="UP000466517"/>
    </source>
</evidence>
<evidence type="ECO:0000259" key="4">
    <source>
        <dbReference type="Pfam" id="PF00775"/>
    </source>
</evidence>
<dbReference type="AlphaFoldDB" id="A0A7I7X9S7"/>
<keyword evidence="6" id="KW-1185">Reference proteome</keyword>
<dbReference type="InterPro" id="IPR012786">
    <property type="entry name" value="Protocat_dOase_a"/>
</dbReference>